<accession>A0A4Q9MVA5</accession>
<evidence type="ECO:0008006" key="3">
    <source>
        <dbReference type="Google" id="ProtNLM"/>
    </source>
</evidence>
<sequence length="432" mass="48456">MPPPAERKSSCRLPIELVLQVLEEAQYDDLVPRHKWLKNYALVCRSWSIHAQRLLFAYVTLLKGSDHCRKFRKRMKLVESRDPERASLLKESIRTLGMAVDHQDIYADVIRLCPNLRELHLSLYHASFRRDVLEGLAAAGSRISALRVKAYHYLPLFQLLPLLPSLEYLEVDCNSILDDILAIPSISPPAWRLKYLRYANMRRHTQAFVEWVLSASGSVARESLEVLSVISPSFELSSIAALGLADTLLSLTVQRLHDSDDLSVLTRLQEIAVVHPEGTPPTFRLLPAGVVHITLDAIPKATECEVAVAGLAAYHERSGGALRALTYNRRCNNKVDGLTDVVMLYDFCTARKIQFRLMDPPYGSYPGERTSLQAAQSFPRELPVSSRRPSQSQLEKEPPWKVQGKSTFARRIANVAGRAFGSSIPPMALARG</sequence>
<feature type="region of interest" description="Disordered" evidence="1">
    <location>
        <begin position="379"/>
        <end position="403"/>
    </location>
</feature>
<evidence type="ECO:0000256" key="1">
    <source>
        <dbReference type="SAM" id="MobiDB-lite"/>
    </source>
</evidence>
<dbReference type="EMBL" id="ML143400">
    <property type="protein sequence ID" value="TBU31317.1"/>
    <property type="molecule type" value="Genomic_DNA"/>
</dbReference>
<dbReference type="InterPro" id="IPR032675">
    <property type="entry name" value="LRR_dom_sf"/>
</dbReference>
<dbReference type="Proteomes" id="UP000292957">
    <property type="component" value="Unassembled WGS sequence"/>
</dbReference>
<dbReference type="OrthoDB" id="2522283at2759"/>
<dbReference type="Gene3D" id="3.80.10.10">
    <property type="entry name" value="Ribonuclease Inhibitor"/>
    <property type="match status" value="1"/>
</dbReference>
<name>A0A4Q9MVA5_9APHY</name>
<organism evidence="2">
    <name type="scientific">Dichomitus squalens</name>
    <dbReference type="NCBI Taxonomy" id="114155"/>
    <lineage>
        <taxon>Eukaryota</taxon>
        <taxon>Fungi</taxon>
        <taxon>Dikarya</taxon>
        <taxon>Basidiomycota</taxon>
        <taxon>Agaricomycotina</taxon>
        <taxon>Agaricomycetes</taxon>
        <taxon>Polyporales</taxon>
        <taxon>Polyporaceae</taxon>
        <taxon>Dichomitus</taxon>
    </lineage>
</organism>
<proteinExistence type="predicted"/>
<gene>
    <name evidence="2" type="ORF">BD311DRAFT_717154</name>
</gene>
<reference evidence="2" key="1">
    <citation type="submission" date="2019-01" db="EMBL/GenBank/DDBJ databases">
        <title>Draft genome sequences of three monokaryotic isolates of the white-rot basidiomycete fungus Dichomitus squalens.</title>
        <authorList>
            <consortium name="DOE Joint Genome Institute"/>
            <person name="Lopez S.C."/>
            <person name="Andreopoulos B."/>
            <person name="Pangilinan J."/>
            <person name="Lipzen A."/>
            <person name="Riley R."/>
            <person name="Ahrendt S."/>
            <person name="Ng V."/>
            <person name="Barry K."/>
            <person name="Daum C."/>
            <person name="Grigoriev I.V."/>
            <person name="Hilden K.S."/>
            <person name="Makela M.R."/>
            <person name="de Vries R.P."/>
        </authorList>
    </citation>
    <scope>NUCLEOTIDE SEQUENCE [LARGE SCALE GENOMIC DNA]</scope>
    <source>
        <strain evidence="2">OM18370.1</strain>
    </source>
</reference>
<protein>
    <recommendedName>
        <fullName evidence="3">F-box domain-containing protein</fullName>
    </recommendedName>
</protein>
<dbReference type="SUPFAM" id="SSF52047">
    <property type="entry name" value="RNI-like"/>
    <property type="match status" value="1"/>
</dbReference>
<dbReference type="AlphaFoldDB" id="A0A4Q9MVA5"/>
<evidence type="ECO:0000313" key="2">
    <source>
        <dbReference type="EMBL" id="TBU31317.1"/>
    </source>
</evidence>